<keyword evidence="3 13" id="KW-0812">Transmembrane</keyword>
<feature type="region of interest" description="Disordered" evidence="15">
    <location>
        <begin position="818"/>
        <end position="839"/>
    </location>
</feature>
<keyword evidence="10 16" id="KW-0472">Membrane</keyword>
<feature type="transmembrane region" description="Helical" evidence="16">
    <location>
        <begin position="594"/>
        <end position="620"/>
    </location>
</feature>
<dbReference type="GO" id="GO:0045216">
    <property type="term" value="P:cell-cell junction organization"/>
    <property type="evidence" value="ECO:0007669"/>
    <property type="project" value="UniProtKB-ARBA"/>
</dbReference>
<feature type="domain" description="Cadherin" evidence="18">
    <location>
        <begin position="149"/>
        <end position="258"/>
    </location>
</feature>
<feature type="non-terminal residue" evidence="19">
    <location>
        <position position="839"/>
    </location>
</feature>
<dbReference type="InterPro" id="IPR050971">
    <property type="entry name" value="Cadherin-domain_protein"/>
</dbReference>
<dbReference type="FunFam" id="2.60.40.60:FF:000068">
    <property type="entry name" value="Desmoglein 1"/>
    <property type="match status" value="1"/>
</dbReference>
<evidence type="ECO:0000256" key="5">
    <source>
        <dbReference type="ARBA" id="ARBA00022737"/>
    </source>
</evidence>
<evidence type="ECO:0000256" key="12">
    <source>
        <dbReference type="PROSITE-ProRule" id="PRU00043"/>
    </source>
</evidence>
<feature type="domain" description="Cadherin" evidence="18">
    <location>
        <begin position="259"/>
        <end position="373"/>
    </location>
</feature>
<evidence type="ECO:0000256" key="16">
    <source>
        <dbReference type="SAM" id="Phobius"/>
    </source>
</evidence>
<evidence type="ECO:0000256" key="7">
    <source>
        <dbReference type="ARBA" id="ARBA00022889"/>
    </source>
</evidence>
<evidence type="ECO:0000259" key="18">
    <source>
        <dbReference type="PROSITE" id="PS50268"/>
    </source>
</evidence>
<dbReference type="GO" id="GO:0005886">
    <property type="term" value="C:plasma membrane"/>
    <property type="evidence" value="ECO:0007669"/>
    <property type="project" value="UniProtKB-SubCell"/>
</dbReference>
<evidence type="ECO:0000256" key="15">
    <source>
        <dbReference type="SAM" id="MobiDB-lite"/>
    </source>
</evidence>
<feature type="domain" description="Cadherin" evidence="18">
    <location>
        <begin position="63"/>
        <end position="141"/>
    </location>
</feature>
<evidence type="ECO:0000256" key="2">
    <source>
        <dbReference type="ARBA" id="ARBA00022475"/>
    </source>
</evidence>
<dbReference type="SMART" id="SM00112">
    <property type="entry name" value="CA"/>
    <property type="match status" value="4"/>
</dbReference>
<dbReference type="EMBL" id="QNUK01000511">
    <property type="protein sequence ID" value="KAF5892315.1"/>
    <property type="molecule type" value="Genomic_DNA"/>
</dbReference>
<dbReference type="PROSITE" id="PS00232">
    <property type="entry name" value="CADHERIN_1"/>
    <property type="match status" value="2"/>
</dbReference>
<dbReference type="SUPFAM" id="SSF49313">
    <property type="entry name" value="Cadherin-like"/>
    <property type="match status" value="5"/>
</dbReference>
<evidence type="ECO:0000256" key="3">
    <source>
        <dbReference type="ARBA" id="ARBA00022692"/>
    </source>
</evidence>
<proteinExistence type="predicted"/>
<dbReference type="PANTHER" id="PTHR24025">
    <property type="entry name" value="DESMOGLEIN FAMILY MEMBER"/>
    <property type="match status" value="1"/>
</dbReference>
<dbReference type="FunFam" id="2.60.40.60:FF:000083">
    <property type="entry name" value="Desmoglein 1"/>
    <property type="match status" value="1"/>
</dbReference>
<evidence type="ECO:0000256" key="17">
    <source>
        <dbReference type="SAM" id="SignalP"/>
    </source>
</evidence>
<dbReference type="InterPro" id="IPR020894">
    <property type="entry name" value="Cadherin_CS"/>
</dbReference>
<accession>A0A8J4TBR0</accession>
<dbReference type="Pfam" id="PF00028">
    <property type="entry name" value="Cadherin"/>
    <property type="match status" value="2"/>
</dbReference>
<dbReference type="Pfam" id="PF01049">
    <property type="entry name" value="CADH_Y-type_LIR"/>
    <property type="match status" value="1"/>
</dbReference>
<keyword evidence="8" id="KW-0965">Cell junction</keyword>
<dbReference type="GO" id="GO:0030057">
    <property type="term" value="C:desmosome"/>
    <property type="evidence" value="ECO:0007669"/>
    <property type="project" value="UniProtKB-SubCell"/>
</dbReference>
<organism evidence="19 20">
    <name type="scientific">Clarias magur</name>
    <name type="common">Asian catfish</name>
    <name type="synonym">Macropteronotus magur</name>
    <dbReference type="NCBI Taxonomy" id="1594786"/>
    <lineage>
        <taxon>Eukaryota</taxon>
        <taxon>Metazoa</taxon>
        <taxon>Chordata</taxon>
        <taxon>Craniata</taxon>
        <taxon>Vertebrata</taxon>
        <taxon>Euteleostomi</taxon>
        <taxon>Actinopterygii</taxon>
        <taxon>Neopterygii</taxon>
        <taxon>Teleostei</taxon>
        <taxon>Ostariophysi</taxon>
        <taxon>Siluriformes</taxon>
        <taxon>Clariidae</taxon>
        <taxon>Clarias</taxon>
    </lineage>
</organism>
<keyword evidence="17" id="KW-0732">Signal</keyword>
<dbReference type="OrthoDB" id="8961010at2759"/>
<name>A0A8J4TBR0_CLAMG</name>
<feature type="domain" description="Cadherin" evidence="18">
    <location>
        <begin position="374"/>
        <end position="485"/>
    </location>
</feature>
<dbReference type="AlphaFoldDB" id="A0A8J4TBR0"/>
<keyword evidence="5" id="KW-0677">Repeat</keyword>
<protein>
    <submittedName>
        <fullName evidence="19">Desmoglein-2-like</fullName>
    </submittedName>
</protein>
<evidence type="ECO:0000256" key="6">
    <source>
        <dbReference type="ARBA" id="ARBA00022837"/>
    </source>
</evidence>
<evidence type="ECO:0000313" key="19">
    <source>
        <dbReference type="EMBL" id="KAF5892315.1"/>
    </source>
</evidence>
<gene>
    <name evidence="19" type="ORF">DAT39_017967</name>
</gene>
<dbReference type="PRINTS" id="PR00205">
    <property type="entry name" value="CADHERIN"/>
</dbReference>
<evidence type="ECO:0000256" key="11">
    <source>
        <dbReference type="ARBA" id="ARBA00023180"/>
    </source>
</evidence>
<evidence type="ECO:0000256" key="8">
    <source>
        <dbReference type="ARBA" id="ARBA00022949"/>
    </source>
</evidence>
<dbReference type="PRINTS" id="PR01818">
    <property type="entry name" value="DESMOCADHERN"/>
</dbReference>
<dbReference type="GO" id="GO:0007156">
    <property type="term" value="P:homophilic cell adhesion via plasma membrane adhesion molecules"/>
    <property type="evidence" value="ECO:0007669"/>
    <property type="project" value="InterPro"/>
</dbReference>
<dbReference type="InterPro" id="IPR002126">
    <property type="entry name" value="Cadherin-like_dom"/>
</dbReference>
<dbReference type="Gene3D" id="4.10.900.10">
    <property type="entry name" value="TCF3-CBD (Catenin binding domain)"/>
    <property type="match status" value="1"/>
</dbReference>
<sequence length="839" mass="93526">MAPFLTLCVFTAALATAVSWVEADKGEQRTLHRQKREWIIPPRKLEENVDHTNLDFIAKIRSDEETRTDIEYFLEGEAVKTGLFSVGRKNGFVRIHGILDREKAAFYDLKGQAKLRDGSPAEKDLDLKIIVLDQNDCPPVFNIHMTGFVDELSEEGTLVMIITATDADEENSPHSQIAYNVGYQEPDGMRMFKIERSSGEVRVRVNTLDRETQDTYKLIITGTDMNGGTVKDNKNSPMTGTGTITIKISDVNDNIPILEKKYYEGSVEENTINVEAIRIKALDKDLIYTENWEAVYTIISGNEAGYFTITTDNKTNEGVIMVTKELDYEALKEVNLQVVVSNKASYHKSVVIDKPTSYPIKIKVVNVPEAPHFQPAVKVISISEDRTTIDLKKVIATYTATDSDTLLPATNVRYIKIQDINNWVSINERTAEIRLNKYPDRESKFLVNGTYYTKIICITNDLVSKTATGTLAIQVQDFNDHCPLLTHRVETLCYGSSVVYVTATDGDKYPNAEPFEFRVVTKDTKETWSVERINETTVILRTQDDLWPGSYAVELEVLDQQGKFCQGQKLQITVCKCTEAQVCQPQTRSSNPPVLGAGGVLALLLGILLLLLIPMLLLLCECGGAAAMAKFQPFPFDINQGLLTYHTEGQGEDKELAVLSKPSVSDSIRNPGYGGGYGEGFGEGHGARYGEGYREGSWKNVWSWEENRRMLEKRNTETIIGGHSELIASRTIDSMALSDKYLYSYFAEKSLETANQEASVNHLLVSNYETCNSVTGSLEDICSHLHEENNLDFLNDLGPQFRRLAEISYGSAIEIEGSSIPTSSSSSSSKVTIDVSDSK</sequence>
<dbReference type="InterPro" id="IPR015919">
    <property type="entry name" value="Cadherin-like_sf"/>
</dbReference>
<dbReference type="GO" id="GO:0005509">
    <property type="term" value="F:calcium ion binding"/>
    <property type="evidence" value="ECO:0007669"/>
    <property type="project" value="UniProtKB-UniRule"/>
</dbReference>
<dbReference type="Proteomes" id="UP000727407">
    <property type="component" value="Unassembled WGS sequence"/>
</dbReference>
<keyword evidence="11" id="KW-0325">Glycoprotein</keyword>
<feature type="chain" id="PRO_5035298943" evidence="17">
    <location>
        <begin position="24"/>
        <end position="839"/>
    </location>
</feature>
<evidence type="ECO:0000256" key="13">
    <source>
        <dbReference type="RuleBase" id="RU003318"/>
    </source>
</evidence>
<feature type="signal peptide" evidence="17">
    <location>
        <begin position="1"/>
        <end position="23"/>
    </location>
</feature>
<comment type="subcellular location">
    <subcellularLocation>
        <location evidence="1">Cell junction</location>
        <location evidence="1">Desmosome</location>
    </subcellularLocation>
    <subcellularLocation>
        <location evidence="13">Cell membrane</location>
        <topology evidence="13">Single-pass type I membrane protein</topology>
    </subcellularLocation>
</comment>
<keyword evidence="7 13" id="KW-0130">Cell adhesion</keyword>
<dbReference type="FunFam" id="2.60.40.60:FF:000011">
    <property type="entry name" value="Cadherin 1"/>
    <property type="match status" value="1"/>
</dbReference>
<evidence type="ECO:0000256" key="10">
    <source>
        <dbReference type="ARBA" id="ARBA00023136"/>
    </source>
</evidence>
<dbReference type="InterPro" id="IPR009122">
    <property type="entry name" value="Desmosomal_cadherin"/>
</dbReference>
<evidence type="ECO:0000256" key="14">
    <source>
        <dbReference type="RuleBase" id="RU004358"/>
    </source>
</evidence>
<evidence type="ECO:0000313" key="20">
    <source>
        <dbReference type="Proteomes" id="UP000727407"/>
    </source>
</evidence>
<dbReference type="CDD" id="cd11304">
    <property type="entry name" value="Cadherin_repeat"/>
    <property type="match status" value="4"/>
</dbReference>
<comment type="caution">
    <text evidence="19">The sequence shown here is derived from an EMBL/GenBank/DDBJ whole genome shotgun (WGS) entry which is preliminary data.</text>
</comment>
<evidence type="ECO:0000256" key="4">
    <source>
        <dbReference type="ARBA" id="ARBA00022723"/>
    </source>
</evidence>
<evidence type="ECO:0000256" key="1">
    <source>
        <dbReference type="ARBA" id="ARBA00004568"/>
    </source>
</evidence>
<dbReference type="InterPro" id="IPR027397">
    <property type="entry name" value="Catenin-bd_sf"/>
</dbReference>
<dbReference type="GO" id="GO:0055113">
    <property type="term" value="P:epiboly involved in gastrulation with mouth forming second"/>
    <property type="evidence" value="ECO:0007669"/>
    <property type="project" value="UniProtKB-ARBA"/>
</dbReference>
<dbReference type="FunFam" id="2.60.40.60:FF:000031">
    <property type="entry name" value="Cadherin 3"/>
    <property type="match status" value="1"/>
</dbReference>
<comment type="function">
    <text evidence="14">A component of desmosome cell-cell junctions which are required for positive regulation of cellular adhesion. Involved in the interaction of plaque proteins and intermediate filaments mediating cell-cell adhesion.</text>
</comment>
<keyword evidence="6 12" id="KW-0106">Calcium</keyword>
<keyword evidence="2" id="KW-1003">Cell membrane</keyword>
<dbReference type="PANTHER" id="PTHR24025:SF1">
    <property type="entry name" value="DESMOGLEIN-2"/>
    <property type="match status" value="1"/>
</dbReference>
<dbReference type="FunFam" id="2.60.40.60:FF:000074">
    <property type="entry name" value="Desmoglein 4"/>
    <property type="match status" value="1"/>
</dbReference>
<reference evidence="19" key="1">
    <citation type="submission" date="2020-07" db="EMBL/GenBank/DDBJ databases">
        <title>Clarias magur genome sequencing, assembly and annotation.</title>
        <authorList>
            <person name="Kushwaha B."/>
            <person name="Kumar R."/>
            <person name="Das P."/>
            <person name="Joshi C.G."/>
            <person name="Kumar D."/>
            <person name="Nagpure N.S."/>
            <person name="Pandey M."/>
            <person name="Agarwal S."/>
            <person name="Srivastava S."/>
            <person name="Singh M."/>
            <person name="Sahoo L."/>
            <person name="Jayasankar P."/>
            <person name="Meher P.K."/>
            <person name="Koringa P.G."/>
            <person name="Iquebal M.A."/>
            <person name="Das S.P."/>
            <person name="Bit A."/>
            <person name="Patnaik S."/>
            <person name="Patel N."/>
            <person name="Shah T.M."/>
            <person name="Hinsu A."/>
            <person name="Jena J.K."/>
        </authorList>
    </citation>
    <scope>NUCLEOTIDE SEQUENCE</scope>
    <source>
        <strain evidence="19">CIFAMagur01</strain>
        <tissue evidence="19">Testis</tissue>
    </source>
</reference>
<dbReference type="Gene3D" id="2.60.40.60">
    <property type="entry name" value="Cadherins"/>
    <property type="match status" value="5"/>
</dbReference>
<dbReference type="PROSITE" id="PS50268">
    <property type="entry name" value="CADHERIN_2"/>
    <property type="match status" value="4"/>
</dbReference>
<dbReference type="InterPro" id="IPR000233">
    <property type="entry name" value="Cadherin_Y-type_LIR"/>
</dbReference>
<keyword evidence="4" id="KW-0479">Metal-binding</keyword>
<keyword evidence="9 16" id="KW-1133">Transmembrane helix</keyword>
<evidence type="ECO:0000256" key="9">
    <source>
        <dbReference type="ARBA" id="ARBA00022989"/>
    </source>
</evidence>
<keyword evidence="20" id="KW-1185">Reference proteome</keyword>